<evidence type="ECO:0000256" key="3">
    <source>
        <dbReference type="ARBA" id="ARBA00022840"/>
    </source>
</evidence>
<evidence type="ECO:0000313" key="11">
    <source>
        <dbReference type="EMBL" id="KAH9842930.1"/>
    </source>
</evidence>
<dbReference type="InterPro" id="IPR001650">
    <property type="entry name" value="Helicase_C-like"/>
</dbReference>
<dbReference type="SMART" id="SM00490">
    <property type="entry name" value="HELICc"/>
    <property type="match status" value="1"/>
</dbReference>
<dbReference type="GeneID" id="72007050"/>
<dbReference type="PROSITE" id="PS51194">
    <property type="entry name" value="HELICASE_CTER"/>
    <property type="match status" value="1"/>
</dbReference>
<protein>
    <recommendedName>
        <fullName evidence="7">DNA 3'-5' helicase</fullName>
        <ecNumber evidence="7">5.6.2.4</ecNumber>
    </recommendedName>
</protein>
<evidence type="ECO:0000256" key="1">
    <source>
        <dbReference type="ARBA" id="ARBA00005446"/>
    </source>
</evidence>
<sequence length="882" mass="95959">MSLAPCRKTPRGRQRPLQRPSGPKSTPFQREPLSQEDVSTLSKLVQDNYGWAPQSFQLTGIQSQLEGVDAMIQAPTGAGKTAIVAGAHLWPHDEPKVTIMVSPLLSLEDEMVKTFKDQFNLDAVAVNSQNGACSPLVLQRILDMKYQVILASPEMLQSRTFIKKVLRNPRFTRHILSLVVDEAHCVSHWGADFRKKYASLGVIRAFLPRGTPVIALTATLTARVRRDIHGKLHFPKGGSRFFNAGNDRPNVTIVVRAAEHPLKTFEDLDFVIPKTLTRAEEIPKTWIYVDNINTGTDIIDYLAQKLETRTQRSDGSVSAGVIRPFNATLSSEYRTAAMEAFRDGSIRILVCTEAAGMGCDIPDIDIVVQWKLPATFSNFIQRAGRAARGRGRRGLAVLIVERSAYSIDLTQAEVTPDGPASSEAATMQRTKNVGGAKAKGRKRKTPQARAKAPKQYADAHGVNRGGTSCKDNIPTGQQPRLNLEAVDEGLLAFVQSVKCRRRVWAEAFESPTSTVPTTGPCCDICHPSLLERTRPGTIQQTKKAKRVVCGLPDIEAQLALYEWRDSVYDRDHTASLYDSSAILDDTAIERLASVGNQSQDVLTAMLKPSWIWWDKYGHDLLAHLATLDIAFTPKAGTKRATPTAPSSTDMHQPSTSANTRHPSMGAVSGHGPDEPAVVARPTKRARTEAGTAGGPDAIFDEQSVRRQSDLNVLPARAPGNVQFTRAPNVQSTRAPNVQSTCTTNVQSARAPSDQSVRAPYAVQSIPAPNIQPALNVQTTPARAVSVQRTGIPIAHAAYAPDIQPDRTLSVQPASVPNIQPVRRPTQPVAGPGPLSIQSTSLPSNETARILTHQPAVATYDSFWATFSSRASAPPDQSTGRRS</sequence>
<dbReference type="Pfam" id="PF00271">
    <property type="entry name" value="Helicase_C"/>
    <property type="match status" value="1"/>
</dbReference>
<evidence type="ECO:0000256" key="2">
    <source>
        <dbReference type="ARBA" id="ARBA00022741"/>
    </source>
</evidence>
<comment type="catalytic activity">
    <reaction evidence="6">
        <text>Couples ATP hydrolysis with the unwinding of duplex DNA by translocating in the 3'-5' direction.</text>
        <dbReference type="EC" id="5.6.2.4"/>
    </reaction>
</comment>
<keyword evidence="3" id="KW-0067">ATP-binding</keyword>
<feature type="region of interest" description="Disordered" evidence="8">
    <location>
        <begin position="430"/>
        <end position="472"/>
    </location>
</feature>
<dbReference type="PANTHER" id="PTHR13710">
    <property type="entry name" value="DNA HELICASE RECQ FAMILY MEMBER"/>
    <property type="match status" value="1"/>
</dbReference>
<evidence type="ECO:0000313" key="12">
    <source>
        <dbReference type="Proteomes" id="UP000814176"/>
    </source>
</evidence>
<dbReference type="Gene3D" id="3.40.50.300">
    <property type="entry name" value="P-loop containing nucleotide triphosphate hydrolases"/>
    <property type="match status" value="2"/>
</dbReference>
<keyword evidence="12" id="KW-1185">Reference proteome</keyword>
<evidence type="ECO:0000259" key="9">
    <source>
        <dbReference type="PROSITE" id="PS51192"/>
    </source>
</evidence>
<evidence type="ECO:0000256" key="8">
    <source>
        <dbReference type="SAM" id="MobiDB-lite"/>
    </source>
</evidence>
<comment type="caution">
    <text evidence="11">The sequence shown here is derived from an EMBL/GenBank/DDBJ whole genome shotgun (WGS) entry which is preliminary data.</text>
</comment>
<evidence type="ECO:0000256" key="5">
    <source>
        <dbReference type="ARBA" id="ARBA00023235"/>
    </source>
</evidence>
<evidence type="ECO:0000256" key="6">
    <source>
        <dbReference type="ARBA" id="ARBA00034617"/>
    </source>
</evidence>
<dbReference type="PROSITE" id="PS51192">
    <property type="entry name" value="HELICASE_ATP_BIND_1"/>
    <property type="match status" value="1"/>
</dbReference>
<dbReference type="Proteomes" id="UP000814176">
    <property type="component" value="Unassembled WGS sequence"/>
</dbReference>
<evidence type="ECO:0000256" key="4">
    <source>
        <dbReference type="ARBA" id="ARBA00023125"/>
    </source>
</evidence>
<gene>
    <name evidence="11" type="ORF">C8Q71DRAFT_827797</name>
</gene>
<dbReference type="SMART" id="SM00487">
    <property type="entry name" value="DEXDc"/>
    <property type="match status" value="1"/>
</dbReference>
<accession>A0ABQ8KV25</accession>
<dbReference type="SUPFAM" id="SSF52540">
    <property type="entry name" value="P-loop containing nucleoside triphosphate hydrolases"/>
    <property type="match status" value="1"/>
</dbReference>
<keyword evidence="11" id="KW-0378">Hydrolase</keyword>
<name>A0ABQ8KV25_9APHY</name>
<dbReference type="RefSeq" id="XP_047783977.1">
    <property type="nucleotide sequence ID" value="XM_047926318.1"/>
</dbReference>
<feature type="region of interest" description="Disordered" evidence="8">
    <location>
        <begin position="635"/>
        <end position="677"/>
    </location>
</feature>
<dbReference type="InterPro" id="IPR011545">
    <property type="entry name" value="DEAD/DEAH_box_helicase_dom"/>
</dbReference>
<feature type="compositionally biased region" description="Polar residues" evidence="8">
    <location>
        <begin position="643"/>
        <end position="661"/>
    </location>
</feature>
<dbReference type="EC" id="5.6.2.4" evidence="7"/>
<organism evidence="11 12">
    <name type="scientific">Rhodofomes roseus</name>
    <dbReference type="NCBI Taxonomy" id="34475"/>
    <lineage>
        <taxon>Eukaryota</taxon>
        <taxon>Fungi</taxon>
        <taxon>Dikarya</taxon>
        <taxon>Basidiomycota</taxon>
        <taxon>Agaricomycotina</taxon>
        <taxon>Agaricomycetes</taxon>
        <taxon>Polyporales</taxon>
        <taxon>Rhodofomes</taxon>
    </lineage>
</organism>
<proteinExistence type="inferred from homology"/>
<feature type="region of interest" description="Disordered" evidence="8">
    <location>
        <begin position="1"/>
        <end position="36"/>
    </location>
</feature>
<dbReference type="Pfam" id="PF00270">
    <property type="entry name" value="DEAD"/>
    <property type="match status" value="1"/>
</dbReference>
<evidence type="ECO:0000256" key="7">
    <source>
        <dbReference type="ARBA" id="ARBA00034808"/>
    </source>
</evidence>
<reference evidence="11 12" key="1">
    <citation type="journal article" date="2021" name="Environ. Microbiol.">
        <title>Gene family expansions and transcriptome signatures uncover fungal adaptations to wood decay.</title>
        <authorList>
            <person name="Hage H."/>
            <person name="Miyauchi S."/>
            <person name="Viragh M."/>
            <person name="Drula E."/>
            <person name="Min B."/>
            <person name="Chaduli D."/>
            <person name="Navarro D."/>
            <person name="Favel A."/>
            <person name="Norest M."/>
            <person name="Lesage-Meessen L."/>
            <person name="Balint B."/>
            <person name="Merenyi Z."/>
            <person name="de Eugenio L."/>
            <person name="Morin E."/>
            <person name="Martinez A.T."/>
            <person name="Baldrian P."/>
            <person name="Stursova M."/>
            <person name="Martinez M.J."/>
            <person name="Novotny C."/>
            <person name="Magnuson J.K."/>
            <person name="Spatafora J.W."/>
            <person name="Maurice S."/>
            <person name="Pangilinan J."/>
            <person name="Andreopoulos W."/>
            <person name="LaButti K."/>
            <person name="Hundley H."/>
            <person name="Na H."/>
            <person name="Kuo A."/>
            <person name="Barry K."/>
            <person name="Lipzen A."/>
            <person name="Henrissat B."/>
            <person name="Riley R."/>
            <person name="Ahrendt S."/>
            <person name="Nagy L.G."/>
            <person name="Grigoriev I.V."/>
            <person name="Martin F."/>
            <person name="Rosso M.N."/>
        </authorList>
    </citation>
    <scope>NUCLEOTIDE SEQUENCE [LARGE SCALE GENOMIC DNA]</scope>
    <source>
        <strain evidence="11 12">CIRM-BRFM 1785</strain>
    </source>
</reference>
<feature type="domain" description="Helicase ATP-binding" evidence="9">
    <location>
        <begin position="61"/>
        <end position="238"/>
    </location>
</feature>
<dbReference type="InterPro" id="IPR014001">
    <property type="entry name" value="Helicase_ATP-bd"/>
</dbReference>
<dbReference type="InterPro" id="IPR027417">
    <property type="entry name" value="P-loop_NTPase"/>
</dbReference>
<keyword evidence="5" id="KW-0413">Isomerase</keyword>
<dbReference type="PANTHER" id="PTHR13710:SF105">
    <property type="entry name" value="ATP-DEPENDENT DNA HELICASE Q1"/>
    <property type="match status" value="1"/>
</dbReference>
<dbReference type="GO" id="GO:0016787">
    <property type="term" value="F:hydrolase activity"/>
    <property type="evidence" value="ECO:0007669"/>
    <property type="project" value="UniProtKB-KW"/>
</dbReference>
<keyword evidence="2" id="KW-0547">Nucleotide-binding</keyword>
<keyword evidence="4" id="KW-0238">DNA-binding</keyword>
<comment type="similarity">
    <text evidence="1">Belongs to the helicase family. RecQ subfamily.</text>
</comment>
<dbReference type="EMBL" id="JADCUA010000002">
    <property type="protein sequence ID" value="KAH9842930.1"/>
    <property type="molecule type" value="Genomic_DNA"/>
</dbReference>
<feature type="domain" description="Helicase C-terminal" evidence="10">
    <location>
        <begin position="271"/>
        <end position="434"/>
    </location>
</feature>
<evidence type="ECO:0000259" key="10">
    <source>
        <dbReference type="PROSITE" id="PS51194"/>
    </source>
</evidence>